<dbReference type="Proteomes" id="UP000691718">
    <property type="component" value="Unassembled WGS sequence"/>
</dbReference>
<name>A0A8S3YH66_PARAO</name>
<accession>A0A8S3YH66</accession>
<protein>
    <submittedName>
        <fullName evidence="3">(apollo) hypothetical protein</fullName>
    </submittedName>
</protein>
<feature type="coiled-coil region" evidence="1">
    <location>
        <begin position="602"/>
        <end position="639"/>
    </location>
</feature>
<proteinExistence type="predicted"/>
<dbReference type="PANTHER" id="PTHR47331">
    <property type="entry name" value="PHD-TYPE DOMAIN-CONTAINING PROTEIN"/>
    <property type="match status" value="1"/>
</dbReference>
<feature type="compositionally biased region" description="Polar residues" evidence="2">
    <location>
        <begin position="389"/>
        <end position="411"/>
    </location>
</feature>
<dbReference type="PANTHER" id="PTHR47331:SF5">
    <property type="entry name" value="RIBONUCLEASE H"/>
    <property type="match status" value="1"/>
</dbReference>
<dbReference type="EMBL" id="CAJQZP010001697">
    <property type="protein sequence ID" value="CAG5059136.1"/>
    <property type="molecule type" value="Genomic_DNA"/>
</dbReference>
<evidence type="ECO:0000256" key="1">
    <source>
        <dbReference type="SAM" id="Coils"/>
    </source>
</evidence>
<dbReference type="OrthoDB" id="5984724at2759"/>
<evidence type="ECO:0000313" key="4">
    <source>
        <dbReference type="Proteomes" id="UP000691718"/>
    </source>
</evidence>
<keyword evidence="1" id="KW-0175">Coiled coil</keyword>
<dbReference type="InterPro" id="IPR005312">
    <property type="entry name" value="DUF1759"/>
</dbReference>
<dbReference type="Pfam" id="PF03564">
    <property type="entry name" value="DUF1759"/>
    <property type="match status" value="1"/>
</dbReference>
<keyword evidence="4" id="KW-1185">Reference proteome</keyword>
<comment type="caution">
    <text evidence="3">The sequence shown here is derived from an EMBL/GenBank/DDBJ whole genome shotgun (WGS) entry which is preliminary data.</text>
</comment>
<sequence>MEGLLQFQDDISDIISKARKNLKKSPQERLTPSYVQIRLTNLDELWQQFNKTHETLVRESESKEFRSSQYYVKNVYDSTEECFIDCKAEFLSLLHSFKSEGSCENTEGKTSSSQVKLPKIIIPTFSGNYLEWVTFRDLFTSLVHNCQSLDNVQKMYYLKGYLTGEAEQLLRQIPISSENYQTAWETIKSRYDNKKFLTKNILQRLFNLRNATGESAQYLKCLIDTTCDCLNGLSNLGVNVSNWDVMLIFMLSLKLDQESRRQWEFFSSNNSSSDVLPTFEEFKKFLTDRARALEALEANKPNVSKQQVRPKTLHVVNFKCPYCSEDHKLSSCKKFISKDSESRRDFVRDNHLCFNCFSSTHLARYCKNYIQCRTCKKRHHTLLHPVNSKPANTNANNQEPSSSETGQSGATSVQGQVMTCFSTGRSYEQVLLATALVQAKAQNGRNYTLRALLDQGSQASFVTEATVQYLNLKKVSDKGIDLLLGAEVYTQVLRDGIRRSPNGLTVAQFTALGWVLSGGITNAKIPRSNIVTFHSRIDDDALLRRSWELESDTEPTKPLLTEEEIQCEDYYSKTTYRDVDGRFVVRLPFKPKDPSYKHDTYREIAEKRLNSLEAKLNRNTELKNKYKEVMNEYLELQHMERVSDPQKYLETALYLPHHAVVRSDKDTTKVRVVFDASCKGRYGVSLNNNLLTGPTLQADLRYIILRWRLSPICLAADIIKMYRQAK</sequence>
<dbReference type="AlphaFoldDB" id="A0A8S3YH66"/>
<feature type="region of interest" description="Disordered" evidence="2">
    <location>
        <begin position="385"/>
        <end position="411"/>
    </location>
</feature>
<evidence type="ECO:0000256" key="2">
    <source>
        <dbReference type="SAM" id="MobiDB-lite"/>
    </source>
</evidence>
<evidence type="ECO:0000313" key="3">
    <source>
        <dbReference type="EMBL" id="CAG5059136.1"/>
    </source>
</evidence>
<gene>
    <name evidence="3" type="ORF">PAPOLLO_LOCUS27889</name>
</gene>
<reference evidence="3" key="1">
    <citation type="submission" date="2021-04" db="EMBL/GenBank/DDBJ databases">
        <authorList>
            <person name="Tunstrom K."/>
        </authorList>
    </citation>
    <scope>NUCLEOTIDE SEQUENCE</scope>
</reference>
<organism evidence="3 4">
    <name type="scientific">Parnassius apollo</name>
    <name type="common">Apollo butterfly</name>
    <name type="synonym">Papilio apollo</name>
    <dbReference type="NCBI Taxonomy" id="110799"/>
    <lineage>
        <taxon>Eukaryota</taxon>
        <taxon>Metazoa</taxon>
        <taxon>Ecdysozoa</taxon>
        <taxon>Arthropoda</taxon>
        <taxon>Hexapoda</taxon>
        <taxon>Insecta</taxon>
        <taxon>Pterygota</taxon>
        <taxon>Neoptera</taxon>
        <taxon>Endopterygota</taxon>
        <taxon>Lepidoptera</taxon>
        <taxon>Glossata</taxon>
        <taxon>Ditrysia</taxon>
        <taxon>Papilionoidea</taxon>
        <taxon>Papilionidae</taxon>
        <taxon>Parnassiinae</taxon>
        <taxon>Parnassini</taxon>
        <taxon>Parnassius</taxon>
        <taxon>Parnassius</taxon>
    </lineage>
</organism>